<name>A0A381SCT1_9ZZZZ</name>
<organism evidence="1">
    <name type="scientific">marine metagenome</name>
    <dbReference type="NCBI Taxonomy" id="408172"/>
    <lineage>
        <taxon>unclassified sequences</taxon>
        <taxon>metagenomes</taxon>
        <taxon>ecological metagenomes</taxon>
    </lineage>
</organism>
<accession>A0A381SCT1</accession>
<proteinExistence type="predicted"/>
<protein>
    <submittedName>
        <fullName evidence="1">Uncharacterized protein</fullName>
    </submittedName>
</protein>
<dbReference type="AlphaFoldDB" id="A0A381SCT1"/>
<dbReference type="EMBL" id="UINC01002872">
    <property type="protein sequence ID" value="SVA01121.1"/>
    <property type="molecule type" value="Genomic_DNA"/>
</dbReference>
<reference evidence="1" key="1">
    <citation type="submission" date="2018-05" db="EMBL/GenBank/DDBJ databases">
        <authorList>
            <person name="Lanie J.A."/>
            <person name="Ng W.-L."/>
            <person name="Kazmierczak K.M."/>
            <person name="Andrzejewski T.M."/>
            <person name="Davidsen T.M."/>
            <person name="Wayne K.J."/>
            <person name="Tettelin H."/>
            <person name="Glass J.I."/>
            <person name="Rusch D."/>
            <person name="Podicherti R."/>
            <person name="Tsui H.-C.T."/>
            <person name="Winkler M.E."/>
        </authorList>
    </citation>
    <scope>NUCLEOTIDE SEQUENCE</scope>
</reference>
<evidence type="ECO:0000313" key="1">
    <source>
        <dbReference type="EMBL" id="SVA01121.1"/>
    </source>
</evidence>
<gene>
    <name evidence="1" type="ORF">METZ01_LOCUS53975</name>
</gene>
<sequence length="75" mass="8740">MFIALIMFQTIVISIAGYVHFALGGPCPEKYHGSLKCYYYTYRTTDDPSNRQIKRVYLKKPWVTFDDVPEKENNG</sequence>